<protein>
    <recommendedName>
        <fullName evidence="6">Arp2/3 complex 34 kDa subunit</fullName>
    </recommendedName>
</protein>
<evidence type="ECO:0000256" key="2">
    <source>
        <dbReference type="ARBA" id="ARBA00007192"/>
    </source>
</evidence>
<sequence length="349" mass="39446">MIGHPGASPAHLRGSSHLGAFPHRSVFSSFPLTSTATMILLEYGNLVLKTILKEHFANHDPAKPSSLSHNFADFDGVQFNLATENTDRNVVYLSISWRCFSELASYNAVSHLEKIYGPLVSSPRPGYDFTLAFNMSQLPASETERDELIENLSLLKRHALAVPFERAFDAQLKGDTLPLMQISYRNEESIWIKTDKDRVTVIFSVTFKDPADIVFGKVFLQEFVDARRQTNLQNSPQVIFYPEDAPAELTGVKGIVTDKEKKKSIGYVTFVLFPRHYDAVKRQNTISLIQTFRDYLHYHIKCSKAYMHSRMRARVTAFLQVLNRAKPEVVADKRPAAAVGGGVRSFRQF</sequence>
<evidence type="ECO:0000256" key="6">
    <source>
        <dbReference type="RuleBase" id="RU364015"/>
    </source>
</evidence>
<dbReference type="eggNOG" id="KOG2826">
    <property type="taxonomic scope" value="Eukaryota"/>
</dbReference>
<comment type="similarity">
    <text evidence="2 6">Belongs to the ARPC2 family.</text>
</comment>
<dbReference type="Pfam" id="PF04045">
    <property type="entry name" value="P34-Arc"/>
    <property type="match status" value="1"/>
</dbReference>
<dbReference type="GO" id="GO:0034314">
    <property type="term" value="P:Arp2/3 complex-mediated actin nucleation"/>
    <property type="evidence" value="ECO:0007669"/>
    <property type="project" value="InterPro"/>
</dbReference>
<dbReference type="GO" id="GO:0005885">
    <property type="term" value="C:Arp2/3 protein complex"/>
    <property type="evidence" value="ECO:0007669"/>
    <property type="project" value="InterPro"/>
</dbReference>
<dbReference type="InterPro" id="IPR034666">
    <property type="entry name" value="ARPC2/4"/>
</dbReference>
<dbReference type="InterPro" id="IPR007188">
    <property type="entry name" value="ARPC2"/>
</dbReference>
<dbReference type="RefSeq" id="XP_009496272.1">
    <property type="nucleotide sequence ID" value="XM_009497997.1"/>
</dbReference>
<dbReference type="AlphaFoldDB" id="A0A058Z850"/>
<comment type="subcellular location">
    <subcellularLocation>
        <location evidence="1 6">Cytoplasm</location>
        <location evidence="1 6">Cytoskeleton</location>
    </subcellularLocation>
</comment>
<dbReference type="GO" id="GO:0006897">
    <property type="term" value="P:endocytosis"/>
    <property type="evidence" value="ECO:0007669"/>
    <property type="project" value="UniProtKB-ARBA"/>
</dbReference>
<dbReference type="PANTHER" id="PTHR12058">
    <property type="entry name" value="ARP2/3 COMPLEX 34 KDA SUBUNIT"/>
    <property type="match status" value="1"/>
</dbReference>
<comment type="subunit">
    <text evidence="6">Component of the Arp2/3 complex.</text>
</comment>
<dbReference type="EMBL" id="KB932206">
    <property type="protein sequence ID" value="KCV69707.1"/>
    <property type="molecule type" value="Genomic_DNA"/>
</dbReference>
<dbReference type="RefSeq" id="XP_009496273.1">
    <property type="nucleotide sequence ID" value="XM_009497998.1"/>
</dbReference>
<evidence type="ECO:0000256" key="4">
    <source>
        <dbReference type="ARBA" id="ARBA00023203"/>
    </source>
</evidence>
<dbReference type="GO" id="GO:0005200">
    <property type="term" value="F:structural constituent of cytoskeleton"/>
    <property type="evidence" value="ECO:0007669"/>
    <property type="project" value="TreeGrafter"/>
</dbReference>
<evidence type="ECO:0000256" key="5">
    <source>
        <dbReference type="ARBA" id="ARBA00023212"/>
    </source>
</evidence>
<evidence type="ECO:0000313" key="7">
    <source>
        <dbReference type="EMBL" id="KCV69707.1"/>
    </source>
</evidence>
<dbReference type="FunFam" id="3.30.1460.20:FF:000009">
    <property type="entry name" value="Arp2/3 complex 34 kDa subunit"/>
    <property type="match status" value="1"/>
</dbReference>
<dbReference type="STRING" id="691883.A0A058Z850"/>
<accession>A0A058Z850</accession>
<keyword evidence="3 6" id="KW-0963">Cytoplasm</keyword>
<keyword evidence="5 6" id="KW-0206">Cytoskeleton</keyword>
<dbReference type="OMA" id="YFDFQEE"/>
<proteinExistence type="inferred from homology"/>
<dbReference type="Proteomes" id="UP000030693">
    <property type="component" value="Unassembled WGS sequence"/>
</dbReference>
<dbReference type="EMBL" id="KB932206">
    <property type="protein sequence ID" value="KCV69708.1"/>
    <property type="molecule type" value="Genomic_DNA"/>
</dbReference>
<dbReference type="GO" id="GO:0051015">
    <property type="term" value="F:actin filament binding"/>
    <property type="evidence" value="ECO:0007669"/>
    <property type="project" value="TreeGrafter"/>
</dbReference>
<evidence type="ECO:0000256" key="1">
    <source>
        <dbReference type="ARBA" id="ARBA00004245"/>
    </source>
</evidence>
<evidence type="ECO:0000256" key="3">
    <source>
        <dbReference type="ARBA" id="ARBA00022490"/>
    </source>
</evidence>
<gene>
    <name evidence="7" type="ORF">H696_04115</name>
</gene>
<keyword evidence="4 6" id="KW-0009">Actin-binding</keyword>
<name>A0A058Z850_FONAL</name>
<dbReference type="GO" id="GO:0030041">
    <property type="term" value="P:actin filament polymerization"/>
    <property type="evidence" value="ECO:0007669"/>
    <property type="project" value="InterPro"/>
</dbReference>
<dbReference type="PANTHER" id="PTHR12058:SF0">
    <property type="entry name" value="ACTIN-RELATED PROTEIN 2_3 COMPLEX SUBUNIT 2"/>
    <property type="match status" value="1"/>
</dbReference>
<dbReference type="Gene3D" id="3.30.1460.20">
    <property type="match status" value="2"/>
</dbReference>
<organism evidence="7">
    <name type="scientific">Fonticula alba</name>
    <name type="common">Slime mold</name>
    <dbReference type="NCBI Taxonomy" id="691883"/>
    <lineage>
        <taxon>Eukaryota</taxon>
        <taxon>Rotosphaerida</taxon>
        <taxon>Fonticulaceae</taxon>
        <taxon>Fonticula</taxon>
    </lineage>
</organism>
<keyword evidence="8" id="KW-1185">Reference proteome</keyword>
<reference evidence="7" key="1">
    <citation type="submission" date="2013-04" db="EMBL/GenBank/DDBJ databases">
        <title>The Genome Sequence of Fonticula alba ATCC 38817.</title>
        <authorList>
            <consortium name="The Broad Institute Genomics Platform"/>
            <person name="Russ C."/>
            <person name="Cuomo C."/>
            <person name="Burger G."/>
            <person name="Gray M.W."/>
            <person name="Holland P.W.H."/>
            <person name="King N."/>
            <person name="Lang F.B.F."/>
            <person name="Roger A.J."/>
            <person name="Ruiz-Trillo I."/>
            <person name="Brown M."/>
            <person name="Walker B."/>
            <person name="Young S."/>
            <person name="Zeng Q."/>
            <person name="Gargeya S."/>
            <person name="Fitzgerald M."/>
            <person name="Haas B."/>
            <person name="Abouelleil A."/>
            <person name="Allen A.W."/>
            <person name="Alvarado L."/>
            <person name="Arachchi H.M."/>
            <person name="Berlin A.M."/>
            <person name="Chapman S.B."/>
            <person name="Gainer-Dewar J."/>
            <person name="Goldberg J."/>
            <person name="Griggs A."/>
            <person name="Gujja S."/>
            <person name="Hansen M."/>
            <person name="Howarth C."/>
            <person name="Imamovic A."/>
            <person name="Ireland A."/>
            <person name="Larimer J."/>
            <person name="McCowan C."/>
            <person name="Murphy C."/>
            <person name="Pearson M."/>
            <person name="Poon T.W."/>
            <person name="Priest M."/>
            <person name="Roberts A."/>
            <person name="Saif S."/>
            <person name="Shea T."/>
            <person name="Sisk P."/>
            <person name="Sykes S."/>
            <person name="Wortman J."/>
            <person name="Nusbaum C."/>
            <person name="Birren B."/>
        </authorList>
    </citation>
    <scope>NUCLEOTIDE SEQUENCE [LARGE SCALE GENOMIC DNA]</scope>
    <source>
        <strain evidence="7">ATCC 38817</strain>
    </source>
</reference>
<dbReference type="SUPFAM" id="SSF69645">
    <property type="entry name" value="Arp2/3 complex subunits"/>
    <property type="match status" value="2"/>
</dbReference>
<dbReference type="GeneID" id="20528840"/>
<dbReference type="OrthoDB" id="148331at2759"/>
<comment type="function">
    <text evidence="6">Functions as actin-binding component of the Arp2/3 complex which is involved in regulation of actin polymerization and together with an activating nucleation-promoting factor (NPF) mediates the formation of branched actin networks.</text>
</comment>
<evidence type="ECO:0000313" key="8">
    <source>
        <dbReference type="Proteomes" id="UP000030693"/>
    </source>
</evidence>